<protein>
    <submittedName>
        <fullName evidence="1">Uncharacterized protein</fullName>
    </submittedName>
</protein>
<reference evidence="2" key="1">
    <citation type="journal article" date="2019" name="Int. J. Syst. Evol. Microbiol.">
        <title>The Global Catalogue of Microorganisms (GCM) 10K type strain sequencing project: providing services to taxonomists for standard genome sequencing and annotation.</title>
        <authorList>
            <consortium name="The Broad Institute Genomics Platform"/>
            <consortium name="The Broad Institute Genome Sequencing Center for Infectious Disease"/>
            <person name="Wu L."/>
            <person name="Ma J."/>
        </authorList>
    </citation>
    <scope>NUCLEOTIDE SEQUENCE [LARGE SCALE GENOMIC DNA]</scope>
    <source>
        <strain evidence="2">JCM 17630</strain>
    </source>
</reference>
<dbReference type="RefSeq" id="WP_344788579.1">
    <property type="nucleotide sequence ID" value="NZ_BAABCA010000005.1"/>
</dbReference>
<organism evidence="1 2">
    <name type="scientific">Postechiella marina</name>
    <dbReference type="NCBI Taxonomy" id="943941"/>
    <lineage>
        <taxon>Bacteria</taxon>
        <taxon>Pseudomonadati</taxon>
        <taxon>Bacteroidota</taxon>
        <taxon>Flavobacteriia</taxon>
        <taxon>Flavobacteriales</taxon>
        <taxon>Flavobacteriaceae</taxon>
        <taxon>Postechiella</taxon>
    </lineage>
</organism>
<comment type="caution">
    <text evidence="1">The sequence shown here is derived from an EMBL/GenBank/DDBJ whole genome shotgun (WGS) entry which is preliminary data.</text>
</comment>
<name>A0ABP8CCL0_9FLAO</name>
<gene>
    <name evidence="1" type="ORF">GCM10022291_24760</name>
</gene>
<dbReference type="EMBL" id="BAABCA010000005">
    <property type="protein sequence ID" value="GAA4237591.1"/>
    <property type="molecule type" value="Genomic_DNA"/>
</dbReference>
<accession>A0ABP8CCL0</accession>
<proteinExistence type="predicted"/>
<dbReference type="Proteomes" id="UP001501496">
    <property type="component" value="Unassembled WGS sequence"/>
</dbReference>
<sequence length="171" mass="20411">MNEDNYQKLDALLKEFYFKVNNSLDDYINAIEVHEIKANSYFETKYNLYKSNVIGFNSLFNKNFFKETILLFYKDLLCAVFYKFKGNELDYFHNILLQFIPEEQVQNIVASDRNSIVYKFTEELLIEVLYTENDTTGICVMNSIYREDQLKSIQEKEYELMLIKNNISITN</sequence>
<keyword evidence="2" id="KW-1185">Reference proteome</keyword>
<evidence type="ECO:0000313" key="2">
    <source>
        <dbReference type="Proteomes" id="UP001501496"/>
    </source>
</evidence>
<evidence type="ECO:0000313" key="1">
    <source>
        <dbReference type="EMBL" id="GAA4237591.1"/>
    </source>
</evidence>